<gene>
    <name evidence="1" type="ORF">S01H4_41716</name>
</gene>
<evidence type="ECO:0000313" key="1">
    <source>
        <dbReference type="EMBL" id="GAH01328.1"/>
    </source>
</evidence>
<evidence type="ECO:0008006" key="2">
    <source>
        <dbReference type="Google" id="ProtNLM"/>
    </source>
</evidence>
<reference evidence="1" key="1">
    <citation type="journal article" date="2014" name="Front. Microbiol.">
        <title>High frequency of phylogenetically diverse reductive dehalogenase-homologous genes in deep subseafloor sedimentary metagenomes.</title>
        <authorList>
            <person name="Kawai M."/>
            <person name="Futagami T."/>
            <person name="Toyoda A."/>
            <person name="Takaki Y."/>
            <person name="Nishi S."/>
            <person name="Hori S."/>
            <person name="Arai W."/>
            <person name="Tsubouchi T."/>
            <person name="Morono Y."/>
            <person name="Uchiyama I."/>
            <person name="Ito T."/>
            <person name="Fujiyama A."/>
            <person name="Inagaki F."/>
            <person name="Takami H."/>
        </authorList>
    </citation>
    <scope>NUCLEOTIDE SEQUENCE</scope>
    <source>
        <strain evidence="1">Expedition CK06-06</strain>
    </source>
</reference>
<name>X1DY58_9ZZZZ</name>
<dbReference type="AlphaFoldDB" id="X1DY58"/>
<comment type="caution">
    <text evidence="1">The sequence shown here is derived from an EMBL/GenBank/DDBJ whole genome shotgun (WGS) entry which is preliminary data.</text>
</comment>
<accession>X1DY58</accession>
<dbReference type="EMBL" id="BART01022836">
    <property type="protein sequence ID" value="GAH01328.1"/>
    <property type="molecule type" value="Genomic_DNA"/>
</dbReference>
<proteinExistence type="predicted"/>
<protein>
    <recommendedName>
        <fullName evidence="2">DprA winged helix domain-containing protein</fullName>
    </recommendedName>
</protein>
<feature type="non-terminal residue" evidence="1">
    <location>
        <position position="1"/>
    </location>
</feature>
<sequence>QGVRPQPKQKAKLEPRHLQIELSQTPPAVGPTIETIEEVEAPPLPKVPDETKKRVTLAIEKLDKGDGAAPTDIAAELDLHQADVEDALRVLIVDGEIFEPRAGRFRRLG</sequence>
<organism evidence="1">
    <name type="scientific">marine sediment metagenome</name>
    <dbReference type="NCBI Taxonomy" id="412755"/>
    <lineage>
        <taxon>unclassified sequences</taxon>
        <taxon>metagenomes</taxon>
        <taxon>ecological metagenomes</taxon>
    </lineage>
</organism>